<evidence type="ECO:0008006" key="3">
    <source>
        <dbReference type="Google" id="ProtNLM"/>
    </source>
</evidence>
<keyword evidence="2" id="KW-1185">Reference proteome</keyword>
<dbReference type="RefSeq" id="WP_275846934.1">
    <property type="nucleotide sequence ID" value="NZ_CP135996.1"/>
</dbReference>
<accession>A0AA97DCP2</accession>
<dbReference type="KEGG" id="carl:PXC00_04025"/>
<evidence type="ECO:0000313" key="1">
    <source>
        <dbReference type="EMBL" id="WOC33055.1"/>
    </source>
</evidence>
<evidence type="ECO:0000313" key="2">
    <source>
        <dbReference type="Proteomes" id="UP001300604"/>
    </source>
</evidence>
<reference evidence="1" key="1">
    <citation type="submission" date="2023-09" db="EMBL/GenBank/DDBJ databases">
        <authorList>
            <person name="Zeng C."/>
        </authorList>
    </citation>
    <scope>NUCLEOTIDE SEQUENCE</scope>
    <source>
        <strain evidence="1">ZCY20-5</strain>
    </source>
</reference>
<dbReference type="AlphaFoldDB" id="A0AA97DCP2"/>
<sequence length="132" mass="14127">MYTVYDPKDSTVTVGGILITGFGDDMISGEKNEDAIDPEVGAQGDVVANVSNNNLGKVTLSVQVGCPQYAYLLGLAASHEAVPVWAVNKSIKERFGGQQAMLTKFPDVKNASKAEARSFVFTVFDYVVESTD</sequence>
<protein>
    <recommendedName>
        <fullName evidence="3">DUF3277 family protein</fullName>
    </recommendedName>
</protein>
<dbReference type="EMBL" id="CP135996">
    <property type="protein sequence ID" value="WOC33055.1"/>
    <property type="molecule type" value="Genomic_DNA"/>
</dbReference>
<dbReference type="Proteomes" id="UP001300604">
    <property type="component" value="Chromosome"/>
</dbReference>
<gene>
    <name evidence="1" type="ORF">PXC00_04025</name>
</gene>
<reference evidence="1" key="2">
    <citation type="submission" date="2024-06" db="EMBL/GenBank/DDBJ databases">
        <title>Caproicibacterium argilliputei sp. nov, a novel caproic acid producing anaerobic bacterium isolated from pit mud.</title>
        <authorList>
            <person name="Xia S."/>
        </authorList>
    </citation>
    <scope>NUCLEOTIDE SEQUENCE</scope>
    <source>
        <strain evidence="1">ZCY20-5</strain>
    </source>
</reference>
<proteinExistence type="predicted"/>
<dbReference type="InterPro" id="IPR021695">
    <property type="entry name" value="Phage_KPP10_Orf10"/>
</dbReference>
<dbReference type="NCBIfam" id="NF047581">
    <property type="entry name" value="gp105_phage_fam"/>
    <property type="match status" value="1"/>
</dbReference>
<organism evidence="1 2">
    <name type="scientific">Caproicibacterium argilliputei</name>
    <dbReference type="NCBI Taxonomy" id="3030016"/>
    <lineage>
        <taxon>Bacteria</taxon>
        <taxon>Bacillati</taxon>
        <taxon>Bacillota</taxon>
        <taxon>Clostridia</taxon>
        <taxon>Eubacteriales</taxon>
        <taxon>Oscillospiraceae</taxon>
        <taxon>Caproicibacterium</taxon>
    </lineage>
</organism>
<name>A0AA97DCP2_9FIRM</name>